<dbReference type="PROSITE" id="PS51318">
    <property type="entry name" value="TAT"/>
    <property type="match status" value="1"/>
</dbReference>
<organism evidence="4 5">
    <name type="scientific">Rhodovibrio sodomensis</name>
    <dbReference type="NCBI Taxonomy" id="1088"/>
    <lineage>
        <taxon>Bacteria</taxon>
        <taxon>Pseudomonadati</taxon>
        <taxon>Pseudomonadota</taxon>
        <taxon>Alphaproteobacteria</taxon>
        <taxon>Rhodospirillales</taxon>
        <taxon>Rhodovibrionaceae</taxon>
        <taxon>Rhodovibrio</taxon>
    </lineage>
</organism>
<reference evidence="4 5" key="1">
    <citation type="journal article" date="2020" name="Microorganisms">
        <title>Osmotic Adaptation and Compatible Solute Biosynthesis of Phototrophic Bacteria as Revealed from Genome Analyses.</title>
        <authorList>
            <person name="Imhoff J.F."/>
            <person name="Rahn T."/>
            <person name="Kunzel S."/>
            <person name="Keller A."/>
            <person name="Neulinger S.C."/>
        </authorList>
    </citation>
    <scope>NUCLEOTIDE SEQUENCE [LARGE SCALE GENOMIC DNA]</scope>
    <source>
        <strain evidence="4 5">DSM 9895</strain>
    </source>
</reference>
<sequence>MTAPAVSRRQLSRRQLLLGGAAALAALRLAPGLPARVGATGQEPPILRARVAAGALPPMAERVPATPRVETLDRPWQASGRYGGDLRLLMGTPGDLSQIAVYGYGRLIGYSSDLELVPDLAEEIAVEAGRIFTIRLRRGHRWSDGHPFTSEDFRYWWEDVANHPQLYPAGPPRKLRIDGELPRVSFPDARTVVYAWSKPNPTFLHDLAGALPLYLYRPAHYMKRFHADYAPTDALQARVAEYDQRDWADLHTYLDSLYDQDNPDLPTLQPWVNTTWPPAQRFVFERNPFYHRVDPQGRQLPYIDRLVVKIAAPGIIPAKTGAGESDLQARYIRFDNYTFLKAAEDRFPLEVRLWKPAYGSKHALYPNLNANDPVWREVIRDARFRRALSLAIHRHELNQVIYYGLALEGNNTVLPRSPLYKKYYRQVWADFAVDRANALLDEIGLTDRDDRGYRRLPDGRRCEIVVESAGESTEEADLLQLIADSWRKVGVGLHTNATQRAVFRRRTFAGDSVMGIWKGLENGVPTADMSPRELAPVDQYSYQWSKWGQYYQTGGRSGEPVDMAEPRRLLELYKAWYAARDSARRRAIWHEMLRINAEQQYTIGLIADVPQPVVVHSRLRGVPKEGLYNWDPGSFFGIYRPDTFWWATHDETAGAAGQDAYGRTRTGDG</sequence>
<evidence type="ECO:0000313" key="5">
    <source>
        <dbReference type="Proteomes" id="UP001296873"/>
    </source>
</evidence>
<comment type="caution">
    <text evidence="4">The sequence shown here is derived from an EMBL/GenBank/DDBJ whole genome shotgun (WGS) entry which is preliminary data.</text>
</comment>
<evidence type="ECO:0000256" key="1">
    <source>
        <dbReference type="ARBA" id="ARBA00004418"/>
    </source>
</evidence>
<dbReference type="PANTHER" id="PTHR30290:SF62">
    <property type="entry name" value="OLIGOPEPTIDE ABC TRANSPORTER, PERIPLASMIC OLIGOPEPTIDE-BINDING PROTEIN"/>
    <property type="match status" value="1"/>
</dbReference>
<dbReference type="InterPro" id="IPR039424">
    <property type="entry name" value="SBP_5"/>
</dbReference>
<dbReference type="InterPro" id="IPR006311">
    <property type="entry name" value="TAT_signal"/>
</dbReference>
<name>A0ABS1DM23_9PROT</name>
<dbReference type="PANTHER" id="PTHR30290">
    <property type="entry name" value="PERIPLASMIC BINDING COMPONENT OF ABC TRANSPORTER"/>
    <property type="match status" value="1"/>
</dbReference>
<dbReference type="Gene3D" id="3.40.190.10">
    <property type="entry name" value="Periplasmic binding protein-like II"/>
    <property type="match status" value="1"/>
</dbReference>
<proteinExistence type="inferred from homology"/>
<dbReference type="RefSeq" id="WP_200343712.1">
    <property type="nucleotide sequence ID" value="NZ_NRRL01000151.1"/>
</dbReference>
<keyword evidence="5" id="KW-1185">Reference proteome</keyword>
<dbReference type="Pfam" id="PF00496">
    <property type="entry name" value="SBP_bac_5"/>
    <property type="match status" value="1"/>
</dbReference>
<dbReference type="Gene3D" id="3.10.105.10">
    <property type="entry name" value="Dipeptide-binding Protein, Domain 3"/>
    <property type="match status" value="1"/>
</dbReference>
<dbReference type="Proteomes" id="UP001296873">
    <property type="component" value="Unassembled WGS sequence"/>
</dbReference>
<dbReference type="CDD" id="cd08500">
    <property type="entry name" value="PBP2_NikA_DppA_OppA_like_4"/>
    <property type="match status" value="1"/>
</dbReference>
<dbReference type="InterPro" id="IPR000914">
    <property type="entry name" value="SBP_5_dom"/>
</dbReference>
<evidence type="ECO:0000256" key="2">
    <source>
        <dbReference type="ARBA" id="ARBA00005695"/>
    </source>
</evidence>
<dbReference type="EMBL" id="NRRL01000151">
    <property type="protein sequence ID" value="MBK1671162.1"/>
    <property type="molecule type" value="Genomic_DNA"/>
</dbReference>
<protein>
    <submittedName>
        <fullName evidence="4">Peptide ABC transporter substrate-binding protein</fullName>
    </submittedName>
</protein>
<accession>A0ABS1DM23</accession>
<evidence type="ECO:0000259" key="3">
    <source>
        <dbReference type="Pfam" id="PF00496"/>
    </source>
</evidence>
<comment type="subcellular location">
    <subcellularLocation>
        <location evidence="1">Periplasm</location>
    </subcellularLocation>
</comment>
<evidence type="ECO:0000313" key="4">
    <source>
        <dbReference type="EMBL" id="MBK1671162.1"/>
    </source>
</evidence>
<comment type="similarity">
    <text evidence="2">Belongs to the bacterial solute-binding protein 5 family.</text>
</comment>
<dbReference type="SUPFAM" id="SSF53850">
    <property type="entry name" value="Periplasmic binding protein-like II"/>
    <property type="match status" value="1"/>
</dbReference>
<gene>
    <name evidence="4" type="ORF">CKO28_24460</name>
</gene>
<feature type="domain" description="Solute-binding protein family 5" evidence="3">
    <location>
        <begin position="115"/>
        <end position="517"/>
    </location>
</feature>